<name>A0A1M6BQD7_9FIRM</name>
<dbReference type="AlphaFoldDB" id="A0A1M6BQD7"/>
<keyword evidence="2" id="KW-0812">Transmembrane</keyword>
<dbReference type="InterPro" id="IPR051933">
    <property type="entry name" value="Resuscitation_pf_RpfB"/>
</dbReference>
<dbReference type="PANTHER" id="PTHR39160">
    <property type="entry name" value="CELL WALL-BINDING PROTEIN YOCH"/>
    <property type="match status" value="1"/>
</dbReference>
<reference evidence="4 5" key="1">
    <citation type="submission" date="2016-11" db="EMBL/GenBank/DDBJ databases">
        <authorList>
            <person name="Jaros S."/>
            <person name="Januszkiewicz K."/>
            <person name="Wedrychowicz H."/>
        </authorList>
    </citation>
    <scope>NUCLEOTIDE SEQUENCE [LARGE SCALE GENOMIC DNA]</scope>
    <source>
        <strain evidence="4 5">DSM 19022</strain>
    </source>
</reference>
<dbReference type="CDD" id="cd22786">
    <property type="entry name" value="DPBB_YuiC-like"/>
    <property type="match status" value="1"/>
</dbReference>
<dbReference type="GO" id="GO:0009254">
    <property type="term" value="P:peptidoglycan turnover"/>
    <property type="evidence" value="ECO:0007669"/>
    <property type="project" value="InterPro"/>
</dbReference>
<dbReference type="InterPro" id="IPR007137">
    <property type="entry name" value="DUF348"/>
</dbReference>
<dbReference type="Gene3D" id="2.40.40.10">
    <property type="entry name" value="RlpA-like domain"/>
    <property type="match status" value="1"/>
</dbReference>
<feature type="domain" description="G5" evidence="3">
    <location>
        <begin position="168"/>
        <end position="248"/>
    </location>
</feature>
<keyword evidence="5" id="KW-1185">Reference proteome</keyword>
<dbReference type="Pfam" id="PF03990">
    <property type="entry name" value="DUF348"/>
    <property type="match status" value="2"/>
</dbReference>
<organism evidence="4 5">
    <name type="scientific">Lutispora thermophila DSM 19022</name>
    <dbReference type="NCBI Taxonomy" id="1122184"/>
    <lineage>
        <taxon>Bacteria</taxon>
        <taxon>Bacillati</taxon>
        <taxon>Bacillota</taxon>
        <taxon>Clostridia</taxon>
        <taxon>Lutisporales</taxon>
        <taxon>Lutisporaceae</taxon>
        <taxon>Lutispora</taxon>
    </lineage>
</organism>
<dbReference type="GO" id="GO:0004553">
    <property type="term" value="F:hydrolase activity, hydrolyzing O-glycosyl compounds"/>
    <property type="evidence" value="ECO:0007669"/>
    <property type="project" value="InterPro"/>
</dbReference>
<dbReference type="PANTHER" id="PTHR39160:SF4">
    <property type="entry name" value="RESUSCITATION-PROMOTING FACTOR RPFB"/>
    <property type="match status" value="1"/>
</dbReference>
<evidence type="ECO:0000313" key="5">
    <source>
        <dbReference type="Proteomes" id="UP000184442"/>
    </source>
</evidence>
<sequence>MEINFHRLRSLFSSQKEWQYKNGQLVRRFKKSVYVGGGVAAIFVLALTATMIFNILKKDIIIVDGGRETNISTFKSTVAEVLAEKGIEVGPDDRLMTDLNNRLADNMKIEIKRAKPVMIITQERDILLHTLAETVGQVIQEAGVTLGSSDKVDPGMDTPIDDIDKINIVRVEERVITQTETIPFENEIKKNENLEKGLAKVIRQGKAGKKETSIKVLYENGVEAKREVIAEKIIQEPVAGIIEEGTKTTLVSSRGTVTRFVKAMEMVATAYDATYASTGKTPDHPQYGITRSGLKVRHGIVAVDPSVIPLGTWLYVEGYGEALAADTGGAIKGNRIDLYFDSPSDVAKYGKKKVKVYILDKPKYKF</sequence>
<dbReference type="InterPro" id="IPR010611">
    <property type="entry name" value="3D_dom"/>
</dbReference>
<proteinExistence type="predicted"/>
<dbReference type="Gene3D" id="2.20.230.10">
    <property type="entry name" value="Resuscitation-promoting factor rpfb"/>
    <property type="match status" value="1"/>
</dbReference>
<dbReference type="Pfam" id="PF06725">
    <property type="entry name" value="3D"/>
    <property type="match status" value="1"/>
</dbReference>
<dbReference type="GO" id="GO:0019867">
    <property type="term" value="C:outer membrane"/>
    <property type="evidence" value="ECO:0007669"/>
    <property type="project" value="InterPro"/>
</dbReference>
<keyword evidence="2" id="KW-1133">Transmembrane helix</keyword>
<keyword evidence="1" id="KW-0732">Signal</keyword>
<evidence type="ECO:0000256" key="2">
    <source>
        <dbReference type="SAM" id="Phobius"/>
    </source>
</evidence>
<dbReference type="InterPro" id="IPR011098">
    <property type="entry name" value="G5_dom"/>
</dbReference>
<dbReference type="InterPro" id="IPR036908">
    <property type="entry name" value="RlpA-like_sf"/>
</dbReference>
<evidence type="ECO:0000259" key="3">
    <source>
        <dbReference type="PROSITE" id="PS51109"/>
    </source>
</evidence>
<dbReference type="SMART" id="SM01208">
    <property type="entry name" value="G5"/>
    <property type="match status" value="1"/>
</dbReference>
<dbReference type="RefSeq" id="WP_073024137.1">
    <property type="nucleotide sequence ID" value="NZ_FQZS01000004.1"/>
</dbReference>
<dbReference type="Proteomes" id="UP000184442">
    <property type="component" value="Unassembled WGS sequence"/>
</dbReference>
<protein>
    <recommendedName>
        <fullName evidence="3">G5 domain-containing protein</fullName>
    </recommendedName>
</protein>
<dbReference type="PROSITE" id="PS51109">
    <property type="entry name" value="G5"/>
    <property type="match status" value="1"/>
</dbReference>
<dbReference type="Pfam" id="PF07501">
    <property type="entry name" value="G5"/>
    <property type="match status" value="1"/>
</dbReference>
<dbReference type="EMBL" id="FQZS01000004">
    <property type="protein sequence ID" value="SHI50794.1"/>
    <property type="molecule type" value="Genomic_DNA"/>
</dbReference>
<accession>A0A1M6BQD7</accession>
<evidence type="ECO:0000256" key="1">
    <source>
        <dbReference type="ARBA" id="ARBA00022729"/>
    </source>
</evidence>
<evidence type="ECO:0000313" key="4">
    <source>
        <dbReference type="EMBL" id="SHI50794.1"/>
    </source>
</evidence>
<dbReference type="SUPFAM" id="SSF50685">
    <property type="entry name" value="Barwin-like endoglucanases"/>
    <property type="match status" value="1"/>
</dbReference>
<keyword evidence="2" id="KW-0472">Membrane</keyword>
<dbReference type="STRING" id="1122184.SAMN02745176_00478"/>
<dbReference type="OrthoDB" id="9798935at2"/>
<gene>
    <name evidence="4" type="ORF">SAMN02745176_00478</name>
</gene>
<feature type="transmembrane region" description="Helical" evidence="2">
    <location>
        <begin position="33"/>
        <end position="56"/>
    </location>
</feature>